<sequence>MKLSFQVYKNTKAKIESSIFDLISGDGETKQTKGLAYLFSQNHRFCLAFLNKFCQTKSSYLNEKDILSIKIIAEAFTSSGKRIDILILIKKPKLNLAFVIEAKEVNISTSLNKISKQINFYNNHEELKLNKSYELKPIIITKYKHISKDTTSVTWTEITSLISIFLTKDINNNKIMMDYYSFLIGVSKEMNYYEKEVLSIPAGKSIDFVKKHLIYECPNTTPYNYKKSIFICFRESGGGQMDMLYKLDEIVIFDRADEDSTDRLYDLDLNKRTIERLKNYIADTNYQHSSDVEKKLYILSENKNIKLKHLPRPERNNAKYTYYSLHEILGKEIVTPESKE</sequence>
<proteinExistence type="predicted"/>
<evidence type="ECO:0000313" key="1">
    <source>
        <dbReference type="EMBL" id="QTR48968.1"/>
    </source>
</evidence>
<dbReference type="EMBL" id="CP072800">
    <property type="protein sequence ID" value="QTR48968.1"/>
    <property type="molecule type" value="Genomic_DNA"/>
</dbReference>
<evidence type="ECO:0000313" key="2">
    <source>
        <dbReference type="Proteomes" id="UP000672027"/>
    </source>
</evidence>
<accession>A0ABX7X2R8</accession>
<reference evidence="1 2" key="1">
    <citation type="submission" date="2021-04" db="EMBL/GenBank/DDBJ databases">
        <title>Genomics, taxonomy and metabolism of representatives of sulfur bacteria of the genus Thiothrix: Thiothrix fructosivorans QT, Thiothrix unzii A1T and three new species, Thiothrix subterranea sp. nov., Thiothrix litoralis sp. nov. and 'Candidatus Thiothrix anitrata' sp. nov.</title>
        <authorList>
            <person name="Ravin N.V."/>
            <person name="Smolyakov D."/>
            <person name="Rudenko T.S."/>
            <person name="Mardanov A.V."/>
            <person name="Beletsky A.V."/>
            <person name="Markov N.D."/>
            <person name="Fomenkov A.I."/>
            <person name="Roberts R.J."/>
            <person name="Karnachuk O.V."/>
            <person name="Novikov A."/>
            <person name="Grabovich M.Y."/>
        </authorList>
    </citation>
    <scope>NUCLEOTIDE SEQUENCE [LARGE SCALE GENOMIC DNA]</scope>
    <source>
        <strain evidence="1 2">A52</strain>
    </source>
</reference>
<gene>
    <name evidence="1" type="ORF">J8380_11855</name>
</gene>
<evidence type="ECO:0008006" key="3">
    <source>
        <dbReference type="Google" id="ProtNLM"/>
    </source>
</evidence>
<keyword evidence="2" id="KW-1185">Reference proteome</keyword>
<protein>
    <recommendedName>
        <fullName evidence="3">PD-(D/E)XK nuclease superfamily protein</fullName>
    </recommendedName>
</protein>
<dbReference type="RefSeq" id="WP_210225836.1">
    <property type="nucleotide sequence ID" value="NZ_CP072800.1"/>
</dbReference>
<dbReference type="Proteomes" id="UP000672027">
    <property type="component" value="Chromosome"/>
</dbReference>
<organism evidence="1 2">
    <name type="scientific">Candidatus Thiothrix anitrata</name>
    <dbReference type="NCBI Taxonomy" id="2823902"/>
    <lineage>
        <taxon>Bacteria</taxon>
        <taxon>Pseudomonadati</taxon>
        <taxon>Pseudomonadota</taxon>
        <taxon>Gammaproteobacteria</taxon>
        <taxon>Thiotrichales</taxon>
        <taxon>Thiotrichaceae</taxon>
        <taxon>Thiothrix</taxon>
    </lineage>
</organism>
<name>A0ABX7X2R8_9GAMM</name>